<dbReference type="RefSeq" id="WP_013684168.1">
    <property type="nucleotide sequence ID" value="NC_015320.1"/>
</dbReference>
<evidence type="ECO:0000313" key="8">
    <source>
        <dbReference type="EMBL" id="AEA47507.1"/>
    </source>
</evidence>
<comment type="catalytic activity">
    <reaction evidence="4">
        <text>ATP + H2O = ADP + phosphate + H(+)</text>
        <dbReference type="Rhea" id="RHEA:13065"/>
        <dbReference type="ChEBI" id="CHEBI:15377"/>
        <dbReference type="ChEBI" id="CHEBI:15378"/>
        <dbReference type="ChEBI" id="CHEBI:30616"/>
        <dbReference type="ChEBI" id="CHEBI:43474"/>
        <dbReference type="ChEBI" id="CHEBI:456216"/>
        <dbReference type="EC" id="5.6.2.4"/>
    </reaction>
</comment>
<feature type="region of interest" description="Disordered" evidence="5">
    <location>
        <begin position="480"/>
        <end position="523"/>
    </location>
</feature>
<dbReference type="EMBL" id="CP002588">
    <property type="protein sequence ID" value="AEA47507.1"/>
    <property type="molecule type" value="Genomic_DNA"/>
</dbReference>
<comment type="catalytic activity">
    <reaction evidence="3">
        <text>ATP + H2O = ADP + phosphate + H(+)</text>
        <dbReference type="Rhea" id="RHEA:13065"/>
        <dbReference type="ChEBI" id="CHEBI:15377"/>
        <dbReference type="ChEBI" id="CHEBI:15378"/>
        <dbReference type="ChEBI" id="CHEBI:30616"/>
        <dbReference type="ChEBI" id="CHEBI:43474"/>
        <dbReference type="ChEBI" id="CHEBI:456216"/>
        <dbReference type="EC" id="5.6.2.3"/>
    </reaction>
</comment>
<evidence type="ECO:0000256" key="3">
    <source>
        <dbReference type="ARBA" id="ARBA00048954"/>
    </source>
</evidence>
<dbReference type="HOGENOM" id="CLU_023842_2_0_2"/>
<evidence type="ECO:0000256" key="1">
    <source>
        <dbReference type="ARBA" id="ARBA00007816"/>
    </source>
</evidence>
<dbReference type="AlphaFoldDB" id="F2KPA3"/>
<comment type="similarity">
    <text evidence="1">Belongs to the HerA family.</text>
</comment>
<dbReference type="PANTHER" id="PTHR42957:SF1">
    <property type="entry name" value="HELICASE MJ1565-RELATED"/>
    <property type="match status" value="1"/>
</dbReference>
<feature type="compositionally biased region" description="Basic and acidic residues" evidence="5">
    <location>
        <begin position="481"/>
        <end position="490"/>
    </location>
</feature>
<dbReference type="OrthoDB" id="107033at2157"/>
<dbReference type="GO" id="GO:0043139">
    <property type="term" value="F:5'-3' DNA helicase activity"/>
    <property type="evidence" value="ECO:0007669"/>
    <property type="project" value="UniProtKB-EC"/>
</dbReference>
<organism evidence="8 9">
    <name type="scientific">Archaeoglobus veneficus (strain DSM 11195 / SNP6)</name>
    <dbReference type="NCBI Taxonomy" id="693661"/>
    <lineage>
        <taxon>Archaea</taxon>
        <taxon>Methanobacteriati</taxon>
        <taxon>Methanobacteriota</taxon>
        <taxon>Archaeoglobi</taxon>
        <taxon>Archaeoglobales</taxon>
        <taxon>Archaeoglobaceae</taxon>
        <taxon>Archaeoglobus</taxon>
    </lineage>
</organism>
<evidence type="ECO:0000256" key="5">
    <source>
        <dbReference type="SAM" id="MobiDB-lite"/>
    </source>
</evidence>
<accession>F2KPA3</accession>
<dbReference type="InterPro" id="IPR002789">
    <property type="entry name" value="HerA_central"/>
</dbReference>
<dbReference type="GO" id="GO:0043138">
    <property type="term" value="F:3'-5' DNA helicase activity"/>
    <property type="evidence" value="ECO:0007669"/>
    <property type="project" value="UniProtKB-EC"/>
</dbReference>
<dbReference type="InterPro" id="IPR018538">
    <property type="entry name" value="HerA_barrel_dom"/>
</dbReference>
<proteinExistence type="inferred from homology"/>
<dbReference type="Proteomes" id="UP000008136">
    <property type="component" value="Chromosome"/>
</dbReference>
<feature type="domain" description="Helicase HerA barrel" evidence="7">
    <location>
        <begin position="5"/>
        <end position="83"/>
    </location>
</feature>
<name>F2KPA3_ARCVS</name>
<evidence type="ECO:0000256" key="2">
    <source>
        <dbReference type="ARBA" id="ARBA00034617"/>
    </source>
</evidence>
<evidence type="ECO:0000259" key="7">
    <source>
        <dbReference type="Pfam" id="PF09378"/>
    </source>
</evidence>
<sequence length="523" mass="57655">MKGAVGRIYGEASPTEFNFVVFDPKEVRRTDYVKVWNDVDGWVVAQVLDIRATADLSGSDVLQGRNAEKELYVAKATVIGKRDEKGLLRVPKTPFVPGENVFKAEEELVIDVLGLEKEGIYLGLLQDTDIRVNLDINSLVQKHCCILAKTGSGKSYTAGVIIEELLERGVPLFIIDPHGEYATLKEPNRNEEEIQRMEVFGVKPRGYSNVMIYVPPNSPFVDRADGVLKLDGLNLTAEEIVELAGITNSTSQALLYQAIKNLKGSNYTIEDIMSEIESIKHNAKWALLGHLEKIVEAGLFDENPTPVHVLLQKGKAVVLDMRGVPPEHQDLIVSRICHQLFELRKRNEVPAGMIVLEEAHNFIPERGFGRAVSTPVLRTIASEGRKFGLGLMVISQRPARVDKNVISQCNTQIILRVTNPNDINAIKKGVEGLTAEMVDEIKRLPPGTAMVVSPELERPIIVSVRVRKSMHGGAAVNVVTESKKKSEKKSGGIGLFRTGGKKSGDERESKKNKGSLLKKMFGG</sequence>
<dbReference type="Pfam" id="PF01935">
    <property type="entry name" value="DUF87"/>
    <property type="match status" value="1"/>
</dbReference>
<dbReference type="Gene3D" id="3.40.50.300">
    <property type="entry name" value="P-loop containing nucleotide triphosphate hydrolases"/>
    <property type="match status" value="2"/>
</dbReference>
<feature type="compositionally biased region" description="Basic and acidic residues" evidence="5">
    <location>
        <begin position="502"/>
        <end position="511"/>
    </location>
</feature>
<evidence type="ECO:0000313" key="9">
    <source>
        <dbReference type="Proteomes" id="UP000008136"/>
    </source>
</evidence>
<comment type="catalytic activity">
    <reaction evidence="2">
        <text>Couples ATP hydrolysis with the unwinding of duplex DNA by translocating in the 3'-5' direction.</text>
        <dbReference type="EC" id="5.6.2.4"/>
    </reaction>
</comment>
<evidence type="ECO:0000256" key="4">
    <source>
        <dbReference type="ARBA" id="ARBA00048988"/>
    </source>
</evidence>
<gene>
    <name evidence="8" type="ordered locus">Arcve_1505</name>
</gene>
<feature type="domain" description="Helicase HerA central" evidence="6">
    <location>
        <begin position="120"/>
        <end position="339"/>
    </location>
</feature>
<dbReference type="PANTHER" id="PTHR42957">
    <property type="entry name" value="HELICASE MJ1565-RELATED"/>
    <property type="match status" value="1"/>
</dbReference>
<protein>
    <submittedName>
        <fullName evidence="8">Uncharacterized protein</fullName>
    </submittedName>
</protein>
<dbReference type="KEGG" id="ave:Arcve_1505"/>
<keyword evidence="9" id="KW-1185">Reference proteome</keyword>
<dbReference type="SUPFAM" id="SSF52540">
    <property type="entry name" value="P-loop containing nucleoside triphosphate hydrolases"/>
    <property type="match status" value="1"/>
</dbReference>
<dbReference type="GeneID" id="10394629"/>
<dbReference type="CDD" id="cd01127">
    <property type="entry name" value="TrwB_TraG_TraD_VirD4"/>
    <property type="match status" value="1"/>
</dbReference>
<evidence type="ECO:0000259" key="6">
    <source>
        <dbReference type="Pfam" id="PF01935"/>
    </source>
</evidence>
<dbReference type="eggNOG" id="arCOG00280">
    <property type="taxonomic scope" value="Archaea"/>
</dbReference>
<dbReference type="InterPro" id="IPR027417">
    <property type="entry name" value="P-loop_NTPase"/>
</dbReference>
<reference evidence="8 9" key="1">
    <citation type="submission" date="2011-03" db="EMBL/GenBank/DDBJ databases">
        <title>The complete genome of Archaeoglobus veneficus SNP6.</title>
        <authorList>
            <consortium name="US DOE Joint Genome Institute (JGI-PGF)"/>
            <person name="Lucas S."/>
            <person name="Copeland A."/>
            <person name="Lapidus A."/>
            <person name="Bruce D."/>
            <person name="Goodwin L."/>
            <person name="Pitluck S."/>
            <person name="Kyrpides N."/>
            <person name="Mavromatis K."/>
            <person name="Pagani I."/>
            <person name="Ivanova N."/>
            <person name="Mikhailova N."/>
            <person name="Lu M."/>
            <person name="Detter J.C."/>
            <person name="Tapia R."/>
            <person name="Han C."/>
            <person name="Land M."/>
            <person name="Hauser L."/>
            <person name="Markowitz V."/>
            <person name="Cheng J.-F."/>
            <person name="Hugenholtz P."/>
            <person name="Woyke T."/>
            <person name="Wu D."/>
            <person name="Spring S."/>
            <person name="Brambilla E."/>
            <person name="Klenk H.-P."/>
            <person name="Eisen J.A."/>
        </authorList>
    </citation>
    <scope>NUCLEOTIDE SEQUENCE [LARGE SCALE GENOMIC DNA]</scope>
    <source>
        <strain evidence="9">SNP6</strain>
    </source>
</reference>
<dbReference type="STRING" id="693661.Arcve_1505"/>
<dbReference type="Pfam" id="PF09378">
    <property type="entry name" value="HAS-barrel"/>
    <property type="match status" value="1"/>
</dbReference>
<dbReference type="InterPro" id="IPR008571">
    <property type="entry name" value="HerA-like"/>
</dbReference>